<dbReference type="AlphaFoldDB" id="W7TXH0"/>
<accession>W7TXH0</accession>
<dbReference type="Proteomes" id="UP000019335">
    <property type="component" value="Chromosome 12"/>
</dbReference>
<sequence>MAAFGFVSRRVHASVQEEREEARDAEPAAGIEEAHGPRQYGTLADRSLEESGERPDGDRHPLIPRGVDSGDPLEAPADPSSSLPYASPPPLFPPLCPRLPRGGVRLAMSPLRPRLRRRPFHPPHGLHGLPKPLAGPAVSQWRLHVRGPPGKAGHELSSHRPNLHVRGSNHLPCCLALVLRLQWVRAPPGPSPVRRSAGGGGQHHVQLHVLFHVHIHFFSTGGVRRKRRGPGRRGGSEATGATQRTSGSHCRPSWCRRARFWAQACPWLACSCGR</sequence>
<feature type="compositionally biased region" description="Polar residues" evidence="1">
    <location>
        <begin position="239"/>
        <end position="248"/>
    </location>
</feature>
<proteinExistence type="predicted"/>
<reference evidence="2 3" key="1">
    <citation type="journal article" date="2014" name="Mol. Plant">
        <title>Chromosome Scale Genome Assembly and Transcriptome Profiling of Nannochloropsis gaditana in Nitrogen Depletion.</title>
        <authorList>
            <person name="Corteggiani Carpinelli E."/>
            <person name="Telatin A."/>
            <person name="Vitulo N."/>
            <person name="Forcato C."/>
            <person name="D'Angelo M."/>
            <person name="Schiavon R."/>
            <person name="Vezzi A."/>
            <person name="Giacometti G.M."/>
            <person name="Morosinotto T."/>
            <person name="Valle G."/>
        </authorList>
    </citation>
    <scope>NUCLEOTIDE SEQUENCE [LARGE SCALE GENOMIC DNA]</scope>
    <source>
        <strain evidence="2 3">B-31</strain>
    </source>
</reference>
<dbReference type="OrthoDB" id="9995836at2759"/>
<dbReference type="EMBL" id="AZIL01001061">
    <property type="protein sequence ID" value="EWM25043.1"/>
    <property type="molecule type" value="Genomic_DNA"/>
</dbReference>
<gene>
    <name evidence="2" type="ORF">Naga_100049g39</name>
</gene>
<feature type="non-terminal residue" evidence="2">
    <location>
        <position position="274"/>
    </location>
</feature>
<comment type="caution">
    <text evidence="2">The sequence shown here is derived from an EMBL/GenBank/DDBJ whole genome shotgun (WGS) entry which is preliminary data.</text>
</comment>
<keyword evidence="3" id="KW-1185">Reference proteome</keyword>
<feature type="region of interest" description="Disordered" evidence="1">
    <location>
        <begin position="222"/>
        <end position="250"/>
    </location>
</feature>
<evidence type="ECO:0000313" key="2">
    <source>
        <dbReference type="EMBL" id="EWM25044.1"/>
    </source>
</evidence>
<organism evidence="2 3">
    <name type="scientific">Nannochloropsis gaditana</name>
    <dbReference type="NCBI Taxonomy" id="72520"/>
    <lineage>
        <taxon>Eukaryota</taxon>
        <taxon>Sar</taxon>
        <taxon>Stramenopiles</taxon>
        <taxon>Ochrophyta</taxon>
        <taxon>Eustigmatophyceae</taxon>
        <taxon>Eustigmatales</taxon>
        <taxon>Monodopsidaceae</taxon>
        <taxon>Nannochloropsis</taxon>
    </lineage>
</organism>
<feature type="region of interest" description="Disordered" evidence="1">
    <location>
        <begin position="1"/>
        <end position="89"/>
    </location>
</feature>
<feature type="compositionally biased region" description="Basic and acidic residues" evidence="1">
    <location>
        <begin position="15"/>
        <end position="36"/>
    </location>
</feature>
<evidence type="ECO:0000313" key="3">
    <source>
        <dbReference type="Proteomes" id="UP000019335"/>
    </source>
</evidence>
<feature type="compositionally biased region" description="Low complexity" evidence="1">
    <location>
        <begin position="75"/>
        <end position="85"/>
    </location>
</feature>
<name>W7TXH0_9STRA</name>
<dbReference type="EMBL" id="AZIL01001061">
    <property type="protein sequence ID" value="EWM25044.1"/>
    <property type="molecule type" value="Genomic_DNA"/>
</dbReference>
<protein>
    <submittedName>
        <fullName evidence="2">Uncharacterized protein</fullName>
    </submittedName>
</protein>
<feature type="compositionally biased region" description="Basic and acidic residues" evidence="1">
    <location>
        <begin position="46"/>
        <end position="61"/>
    </location>
</feature>
<evidence type="ECO:0000256" key="1">
    <source>
        <dbReference type="SAM" id="MobiDB-lite"/>
    </source>
</evidence>